<dbReference type="Gene3D" id="4.10.860.10">
    <property type="entry name" value="UVR domain"/>
    <property type="match status" value="1"/>
</dbReference>
<dbReference type="PANTHER" id="PTHR38430">
    <property type="entry name" value="PROTEIN-ARGININE KINASE ACTIVATOR PROTEIN"/>
    <property type="match status" value="1"/>
</dbReference>
<dbReference type="Proteomes" id="UP001595752">
    <property type="component" value="Unassembled WGS sequence"/>
</dbReference>
<dbReference type="InterPro" id="IPR001943">
    <property type="entry name" value="UVR_dom"/>
</dbReference>
<dbReference type="SUPFAM" id="SSF46600">
    <property type="entry name" value="C-terminal UvrC-binding domain of UvrB"/>
    <property type="match status" value="1"/>
</dbReference>
<organism evidence="3 4">
    <name type="scientific">Bacillus songklensis</name>
    <dbReference type="NCBI Taxonomy" id="1069116"/>
    <lineage>
        <taxon>Bacteria</taxon>
        <taxon>Bacillati</taxon>
        <taxon>Bacillota</taxon>
        <taxon>Bacilli</taxon>
        <taxon>Bacillales</taxon>
        <taxon>Bacillaceae</taxon>
        <taxon>Bacillus</taxon>
    </lineage>
</organism>
<sequence length="182" mass="20682">MVCQQCNIRAATLHFTKVINGEKSEIHLCEHCAKESGEMFSIPGNTGFSINNLLAGLLNVDSAPKESSAHTFTHNQVVQCPNCKLTYRQFAKFGRFGCAHCYETFRSSLTPFLKRLHAGNHLHKGKIPKRIGSNLHLKKELEKQKLKLKEYIAQEEFEKAATLRDEIRALEKTLREKREGEA</sequence>
<reference evidence="4" key="1">
    <citation type="journal article" date="2019" name="Int. J. Syst. Evol. Microbiol.">
        <title>The Global Catalogue of Microorganisms (GCM) 10K type strain sequencing project: providing services to taxonomists for standard genome sequencing and annotation.</title>
        <authorList>
            <consortium name="The Broad Institute Genomics Platform"/>
            <consortium name="The Broad Institute Genome Sequencing Center for Infectious Disease"/>
            <person name="Wu L."/>
            <person name="Ma J."/>
        </authorList>
    </citation>
    <scope>NUCLEOTIDE SEQUENCE [LARGE SCALE GENOMIC DNA]</scope>
    <source>
        <strain evidence="4">CCUG 61889</strain>
    </source>
</reference>
<dbReference type="PIRSF" id="PIRSF015034">
    <property type="entry name" value="YacH"/>
    <property type="match status" value="1"/>
</dbReference>
<dbReference type="EMBL" id="JBHRZT010000069">
    <property type="protein sequence ID" value="MFC3885261.1"/>
    <property type="molecule type" value="Genomic_DNA"/>
</dbReference>
<evidence type="ECO:0000259" key="2">
    <source>
        <dbReference type="PROSITE" id="PS50151"/>
    </source>
</evidence>
<dbReference type="InterPro" id="IPR036876">
    <property type="entry name" value="UVR_dom_sf"/>
</dbReference>
<feature type="coiled-coil region" evidence="1">
    <location>
        <begin position="134"/>
        <end position="180"/>
    </location>
</feature>
<dbReference type="InterPro" id="IPR025542">
    <property type="entry name" value="YacH"/>
</dbReference>
<dbReference type="Pfam" id="PF02151">
    <property type="entry name" value="UVR"/>
    <property type="match status" value="1"/>
</dbReference>
<proteinExistence type="predicted"/>
<evidence type="ECO:0000256" key="1">
    <source>
        <dbReference type="SAM" id="Coils"/>
    </source>
</evidence>
<keyword evidence="1" id="KW-0175">Coiled coil</keyword>
<dbReference type="PROSITE" id="PS50151">
    <property type="entry name" value="UVR"/>
    <property type="match status" value="1"/>
</dbReference>
<dbReference type="RefSeq" id="WP_377917515.1">
    <property type="nucleotide sequence ID" value="NZ_JBHRZT010000069.1"/>
</dbReference>
<accession>A0ABV8B7U2</accession>
<protein>
    <submittedName>
        <fullName evidence="3">UvrB/UvrC motif-containing protein</fullName>
    </submittedName>
</protein>
<dbReference type="PANTHER" id="PTHR38430:SF1">
    <property type="entry name" value="PROTEIN-ARGININE KINASE ACTIVATOR PROTEIN"/>
    <property type="match status" value="1"/>
</dbReference>
<evidence type="ECO:0000313" key="4">
    <source>
        <dbReference type="Proteomes" id="UP001595752"/>
    </source>
</evidence>
<comment type="caution">
    <text evidence="3">The sequence shown here is derived from an EMBL/GenBank/DDBJ whole genome shotgun (WGS) entry which is preliminary data.</text>
</comment>
<evidence type="ECO:0000313" key="3">
    <source>
        <dbReference type="EMBL" id="MFC3885261.1"/>
    </source>
</evidence>
<keyword evidence="4" id="KW-1185">Reference proteome</keyword>
<name>A0ABV8B7U2_9BACI</name>
<gene>
    <name evidence="3" type="ORF">ACFOU2_17990</name>
</gene>
<feature type="domain" description="UVR" evidence="2">
    <location>
        <begin position="138"/>
        <end position="173"/>
    </location>
</feature>